<dbReference type="Pfam" id="PF13489">
    <property type="entry name" value="Methyltransf_23"/>
    <property type="match status" value="1"/>
</dbReference>
<protein>
    <recommendedName>
        <fullName evidence="4">Methyltransferase type 11 domain-containing protein</fullName>
    </recommendedName>
</protein>
<dbReference type="VEuPathDB" id="FungiDB:PV10_02801"/>
<dbReference type="Gene3D" id="3.40.50.150">
    <property type="entry name" value="Vaccinia Virus protein VP39"/>
    <property type="match status" value="1"/>
</dbReference>
<organism evidence="2 3">
    <name type="scientific">Exophiala mesophila</name>
    <name type="common">Black yeast-like fungus</name>
    <dbReference type="NCBI Taxonomy" id="212818"/>
    <lineage>
        <taxon>Eukaryota</taxon>
        <taxon>Fungi</taxon>
        <taxon>Dikarya</taxon>
        <taxon>Ascomycota</taxon>
        <taxon>Pezizomycotina</taxon>
        <taxon>Eurotiomycetes</taxon>
        <taxon>Chaetothyriomycetidae</taxon>
        <taxon>Chaetothyriales</taxon>
        <taxon>Herpotrichiellaceae</taxon>
        <taxon>Exophiala</taxon>
    </lineage>
</organism>
<reference evidence="2 3" key="1">
    <citation type="submission" date="2015-01" db="EMBL/GenBank/DDBJ databases">
        <title>The Genome Sequence of Exophiala mesophila CBS40295.</title>
        <authorList>
            <consortium name="The Broad Institute Genomics Platform"/>
            <person name="Cuomo C."/>
            <person name="de Hoog S."/>
            <person name="Gorbushina A."/>
            <person name="Stielow B."/>
            <person name="Teixiera M."/>
            <person name="Abouelleil A."/>
            <person name="Chapman S.B."/>
            <person name="Priest M."/>
            <person name="Young S.K."/>
            <person name="Wortman J."/>
            <person name="Nusbaum C."/>
            <person name="Birren B."/>
        </authorList>
    </citation>
    <scope>NUCLEOTIDE SEQUENCE [LARGE SCALE GENOMIC DNA]</scope>
    <source>
        <strain evidence="2 3">CBS 40295</strain>
    </source>
</reference>
<dbReference type="EMBL" id="KN847521">
    <property type="protein sequence ID" value="KIV95111.1"/>
    <property type="molecule type" value="Genomic_DNA"/>
</dbReference>
<evidence type="ECO:0000313" key="2">
    <source>
        <dbReference type="EMBL" id="KIV95111.1"/>
    </source>
</evidence>
<name>A0A0D1Y3D5_EXOME</name>
<dbReference type="OrthoDB" id="540004at2759"/>
<dbReference type="HOGENOM" id="CLU_037990_6_1_1"/>
<dbReference type="RefSeq" id="XP_016226685.1">
    <property type="nucleotide sequence ID" value="XM_016367167.1"/>
</dbReference>
<dbReference type="PANTHER" id="PTHR45036">
    <property type="entry name" value="METHYLTRANSFERASE LIKE 7B"/>
    <property type="match status" value="1"/>
</dbReference>
<dbReference type="STRING" id="212818.A0A0D1Y3D5"/>
<evidence type="ECO:0000313" key="3">
    <source>
        <dbReference type="Proteomes" id="UP000054302"/>
    </source>
</evidence>
<evidence type="ECO:0000256" key="1">
    <source>
        <dbReference type="SAM" id="Phobius"/>
    </source>
</evidence>
<dbReference type="InterPro" id="IPR029063">
    <property type="entry name" value="SAM-dependent_MTases_sf"/>
</dbReference>
<dbReference type="PANTHER" id="PTHR45036:SF1">
    <property type="entry name" value="METHYLTRANSFERASE LIKE 7A"/>
    <property type="match status" value="1"/>
</dbReference>
<dbReference type="AlphaFoldDB" id="A0A0D1Y3D5"/>
<dbReference type="OMA" id="CEHVVNP"/>
<evidence type="ECO:0008006" key="4">
    <source>
        <dbReference type="Google" id="ProtNLM"/>
    </source>
</evidence>
<keyword evidence="1" id="KW-1133">Transmembrane helix</keyword>
<gene>
    <name evidence="2" type="ORF">PV10_02801</name>
</gene>
<dbReference type="InterPro" id="IPR052356">
    <property type="entry name" value="Thiol_S-MT"/>
</dbReference>
<feature type="transmembrane region" description="Helical" evidence="1">
    <location>
        <begin position="12"/>
        <end position="29"/>
    </location>
</feature>
<keyword evidence="1" id="KW-0812">Transmembrane</keyword>
<dbReference type="Proteomes" id="UP000054302">
    <property type="component" value="Unassembled WGS sequence"/>
</dbReference>
<keyword evidence="1" id="KW-0472">Membrane</keyword>
<proteinExistence type="predicted"/>
<accession>A0A0D1Y3D5</accession>
<dbReference type="GeneID" id="27320646"/>
<sequence length="278" mass="31090">MDWPPLQEQLAGMIIPFWMMYYSAGYLLRNMYKTYIQERNFPTPSNFSQIKDTSFSEFWAWLTAPVASQEPPSGSALLIPGIIAQAKGVVLDIGPGSGAQIEFFKNLPAIKKIYGAEPSTGLHSALRERIAEAGLTDKYHVLPCPAEKKAILLNLAKAGVNTQSEELFDTVICLRVLCSVPKQEAAARELYSMLKPGGQLLIVEHVRNPWRNGGSLLARVAQIIYHFLGWPFFLGGCEMNRNTKATLEKIGDWESMDIKTSFGWSVLPWLNGRLVKKR</sequence>
<dbReference type="SUPFAM" id="SSF53335">
    <property type="entry name" value="S-adenosyl-L-methionine-dependent methyltransferases"/>
    <property type="match status" value="1"/>
</dbReference>
<keyword evidence="3" id="KW-1185">Reference proteome</keyword>
<dbReference type="CDD" id="cd02440">
    <property type="entry name" value="AdoMet_MTases"/>
    <property type="match status" value="1"/>
</dbReference>